<dbReference type="Proteomes" id="UP001551482">
    <property type="component" value="Unassembled WGS sequence"/>
</dbReference>
<feature type="transmembrane region" description="Helical" evidence="6">
    <location>
        <begin position="6"/>
        <end position="36"/>
    </location>
</feature>
<feature type="transmembrane region" description="Helical" evidence="6">
    <location>
        <begin position="221"/>
        <end position="242"/>
    </location>
</feature>
<accession>A0ABV3DA23</accession>
<evidence type="ECO:0000256" key="6">
    <source>
        <dbReference type="SAM" id="Phobius"/>
    </source>
</evidence>
<evidence type="ECO:0000256" key="5">
    <source>
        <dbReference type="ARBA" id="ARBA00023136"/>
    </source>
</evidence>
<dbReference type="EMBL" id="JBEZFP010000001">
    <property type="protein sequence ID" value="MEU8132054.1"/>
    <property type="molecule type" value="Genomic_DNA"/>
</dbReference>
<feature type="transmembrane region" description="Helical" evidence="6">
    <location>
        <begin position="197"/>
        <end position="215"/>
    </location>
</feature>
<comment type="subcellular location">
    <subcellularLocation>
        <location evidence="1">Membrane</location>
        <topology evidence="1">Multi-pass membrane protein</topology>
    </subcellularLocation>
</comment>
<comment type="caution">
    <text evidence="7">The sequence shown here is derived from an EMBL/GenBank/DDBJ whole genome shotgun (WGS) entry which is preliminary data.</text>
</comment>
<feature type="transmembrane region" description="Helical" evidence="6">
    <location>
        <begin position="127"/>
        <end position="147"/>
    </location>
</feature>
<keyword evidence="5 6" id="KW-0472">Membrane</keyword>
<name>A0ABV3DA23_9ACTN</name>
<evidence type="ECO:0000256" key="4">
    <source>
        <dbReference type="ARBA" id="ARBA00022989"/>
    </source>
</evidence>
<keyword evidence="3 6" id="KW-0812">Transmembrane</keyword>
<dbReference type="PANTHER" id="PTHR30028:SF0">
    <property type="entry name" value="PROTEIN ALUMINUM SENSITIVE 3"/>
    <property type="match status" value="1"/>
</dbReference>
<evidence type="ECO:0000256" key="3">
    <source>
        <dbReference type="ARBA" id="ARBA00022692"/>
    </source>
</evidence>
<feature type="transmembrane region" description="Helical" evidence="6">
    <location>
        <begin position="99"/>
        <end position="121"/>
    </location>
</feature>
<dbReference type="PANTHER" id="PTHR30028">
    <property type="entry name" value="UPF0014 INNER MEMBRANE PROTEIN YBBM-RELATED"/>
    <property type="match status" value="1"/>
</dbReference>
<protein>
    <submittedName>
        <fullName evidence="7">ABC transporter permease</fullName>
    </submittedName>
</protein>
<feature type="transmembrane region" description="Helical" evidence="6">
    <location>
        <begin position="69"/>
        <end position="87"/>
    </location>
</feature>
<dbReference type="Pfam" id="PF03649">
    <property type="entry name" value="UPF0014"/>
    <property type="match status" value="1"/>
</dbReference>
<keyword evidence="8" id="KW-1185">Reference proteome</keyword>
<proteinExistence type="inferred from homology"/>
<evidence type="ECO:0000313" key="8">
    <source>
        <dbReference type="Proteomes" id="UP001551482"/>
    </source>
</evidence>
<reference evidence="7 8" key="1">
    <citation type="submission" date="2024-06" db="EMBL/GenBank/DDBJ databases">
        <title>The Natural Products Discovery Center: Release of the First 8490 Sequenced Strains for Exploring Actinobacteria Biosynthetic Diversity.</title>
        <authorList>
            <person name="Kalkreuter E."/>
            <person name="Kautsar S.A."/>
            <person name="Yang D."/>
            <person name="Bader C.D."/>
            <person name="Teijaro C.N."/>
            <person name="Fluegel L."/>
            <person name="Davis C.M."/>
            <person name="Simpson J.R."/>
            <person name="Lauterbach L."/>
            <person name="Steele A.D."/>
            <person name="Gui C."/>
            <person name="Meng S."/>
            <person name="Li G."/>
            <person name="Viehrig K."/>
            <person name="Ye F."/>
            <person name="Su P."/>
            <person name="Kiefer A.F."/>
            <person name="Nichols A."/>
            <person name="Cepeda A.J."/>
            <person name="Yan W."/>
            <person name="Fan B."/>
            <person name="Jiang Y."/>
            <person name="Adhikari A."/>
            <person name="Zheng C.-J."/>
            <person name="Schuster L."/>
            <person name="Cowan T.M."/>
            <person name="Smanski M.J."/>
            <person name="Chevrette M.G."/>
            <person name="De Carvalho L.P.S."/>
            <person name="Shen B."/>
        </authorList>
    </citation>
    <scope>NUCLEOTIDE SEQUENCE [LARGE SCALE GENOMIC DNA]</scope>
    <source>
        <strain evidence="7 8">NPDC048946</strain>
    </source>
</reference>
<comment type="similarity">
    <text evidence="2">Belongs to the UPF0014 family.</text>
</comment>
<evidence type="ECO:0000256" key="2">
    <source>
        <dbReference type="ARBA" id="ARBA00005268"/>
    </source>
</evidence>
<evidence type="ECO:0000256" key="1">
    <source>
        <dbReference type="ARBA" id="ARBA00004141"/>
    </source>
</evidence>
<feature type="transmembrane region" description="Helical" evidence="6">
    <location>
        <begin position="43"/>
        <end position="63"/>
    </location>
</feature>
<organism evidence="7 8">
    <name type="scientific">Streptodolium elevatio</name>
    <dbReference type="NCBI Taxonomy" id="3157996"/>
    <lineage>
        <taxon>Bacteria</taxon>
        <taxon>Bacillati</taxon>
        <taxon>Actinomycetota</taxon>
        <taxon>Actinomycetes</taxon>
        <taxon>Kitasatosporales</taxon>
        <taxon>Streptomycetaceae</taxon>
        <taxon>Streptodolium</taxon>
    </lineage>
</organism>
<dbReference type="InterPro" id="IPR005226">
    <property type="entry name" value="UPF0014_fam"/>
</dbReference>
<dbReference type="RefSeq" id="WP_358347230.1">
    <property type="nucleotide sequence ID" value="NZ_JBEZFP010000001.1"/>
</dbReference>
<gene>
    <name evidence="7" type="ORF">AB0C36_00945</name>
</gene>
<evidence type="ECO:0000313" key="7">
    <source>
        <dbReference type="EMBL" id="MEU8132054.1"/>
    </source>
</evidence>
<sequence>MSEPMIVAASLLPVTPALGGVVAGLLLAAVLVAALAHLGHGRGILVAGVRAALQLLVVSAVITHVVDRWWATLLFVALMYAVAAVTASGRVTGTRVDVWVALTLLAATLPVLGLLAATGLIPFDGLVVIPIAGSQLGGALTATVLAGRRSLEELETRRGEVEAALSLGFSDRDARLEICRPAASGALIPALDQTRTVGLVTLPGAFVGMLLGGASPVDAGAVQLFVLVALLATEAVAVAAVLECVARGLVMRPQTNSPTS</sequence>
<keyword evidence="4 6" id="KW-1133">Transmembrane helix</keyword>